<feature type="transmembrane region" description="Helical" evidence="1">
    <location>
        <begin position="273"/>
        <end position="298"/>
    </location>
</feature>
<evidence type="ECO:0000256" key="1">
    <source>
        <dbReference type="SAM" id="Phobius"/>
    </source>
</evidence>
<name>A0AAE3ILL2_9BACT</name>
<keyword evidence="2" id="KW-0732">Signal</keyword>
<evidence type="ECO:0000259" key="4">
    <source>
        <dbReference type="Pfam" id="PF25221"/>
    </source>
</evidence>
<dbReference type="InterPro" id="IPR025178">
    <property type="entry name" value="Lnb_N"/>
</dbReference>
<feature type="transmembrane region" description="Helical" evidence="1">
    <location>
        <begin position="360"/>
        <end position="377"/>
    </location>
</feature>
<feature type="transmembrane region" description="Helical" evidence="1">
    <location>
        <begin position="333"/>
        <end position="354"/>
    </location>
</feature>
<dbReference type="RefSeq" id="WP_263036643.1">
    <property type="nucleotide sequence ID" value="NZ_JAOTPL010000001.1"/>
</dbReference>
<gene>
    <name evidence="5" type="ORF">OD355_01345</name>
</gene>
<dbReference type="Proteomes" id="UP001209317">
    <property type="component" value="Unassembled WGS sequence"/>
</dbReference>
<feature type="transmembrane region" description="Helical" evidence="1">
    <location>
        <begin position="310"/>
        <end position="326"/>
    </location>
</feature>
<evidence type="ECO:0000313" key="6">
    <source>
        <dbReference type="Proteomes" id="UP001209317"/>
    </source>
</evidence>
<proteinExistence type="predicted"/>
<feature type="chain" id="PRO_5041916804" evidence="2">
    <location>
        <begin position="21"/>
        <end position="391"/>
    </location>
</feature>
<keyword evidence="1" id="KW-0472">Membrane</keyword>
<feature type="domain" description="Lnb N-terminal periplasmic" evidence="3">
    <location>
        <begin position="19"/>
        <end position="157"/>
    </location>
</feature>
<dbReference type="Pfam" id="PF13387">
    <property type="entry name" value="Lnb_N"/>
    <property type="match status" value="1"/>
</dbReference>
<feature type="signal peptide" evidence="2">
    <location>
        <begin position="1"/>
        <end position="20"/>
    </location>
</feature>
<sequence length="391" mass="45534">MKKFFFIIFFLCSIAGYAQHQSSGLKISLLTCAPGEELYSTFGHTAIRVYDSANRTDQVYNYGLFNFEEPNFYLKFTRGSLDYILGVQSYDEFLYEYQFFKRTVWEQDINLTAQQQQNIVRFLENNLLPENRAYRYDFIYDNCATRARDVILRQFPGYVVEKPYMEAGTTARDLFHYYLDNGRKQAWSKLGIDVLLGSGTDTAMNKFTGMFLPEFLMNAFENTTYNGKPIVSARHVLVEGENIRQSNYYVPFMAVALFSSALLVLYHFKRRQVFLINMLDSFLLFTTGLLGILILFMWFATEHESCKDNYNLLWALPANVVAAFIVSKKSRALGIYFLAALAINLCLLAGWFLLPQEMNFALIPFVLLMSYRYFILYKKINRLHLNRNSIC</sequence>
<keyword evidence="1" id="KW-0812">Transmembrane</keyword>
<dbReference type="EMBL" id="JAOTPL010000001">
    <property type="protein sequence ID" value="MCU7693155.1"/>
    <property type="molecule type" value="Genomic_DNA"/>
</dbReference>
<dbReference type="Pfam" id="PF25221">
    <property type="entry name" value="5TMH_Lnb"/>
    <property type="match status" value="1"/>
</dbReference>
<keyword evidence="6" id="KW-1185">Reference proteome</keyword>
<dbReference type="AlphaFoldDB" id="A0AAE3ILL2"/>
<evidence type="ECO:0000313" key="5">
    <source>
        <dbReference type="EMBL" id="MCU7693155.1"/>
    </source>
</evidence>
<reference evidence="5" key="1">
    <citation type="submission" date="2022-10" db="EMBL/GenBank/DDBJ databases">
        <authorList>
            <person name="Kim H.S."/>
            <person name="Kim J.-S."/>
            <person name="Suh M.K."/>
            <person name="Eom M.K."/>
            <person name="Lee J.-S."/>
        </authorList>
    </citation>
    <scope>NUCLEOTIDE SEQUENCE</scope>
    <source>
        <strain evidence="5">LIP-5</strain>
    </source>
</reference>
<feature type="transmembrane region" description="Helical" evidence="1">
    <location>
        <begin position="248"/>
        <end position="266"/>
    </location>
</feature>
<feature type="domain" description="Lnb-like transmembrane" evidence="4">
    <location>
        <begin position="246"/>
        <end position="378"/>
    </location>
</feature>
<comment type="caution">
    <text evidence="5">The sequence shown here is derived from an EMBL/GenBank/DDBJ whole genome shotgun (WGS) entry which is preliminary data.</text>
</comment>
<evidence type="ECO:0000256" key="2">
    <source>
        <dbReference type="SAM" id="SignalP"/>
    </source>
</evidence>
<organism evidence="5 6">
    <name type="scientific">Haoranjiania flava</name>
    <dbReference type="NCBI Taxonomy" id="1856322"/>
    <lineage>
        <taxon>Bacteria</taxon>
        <taxon>Pseudomonadati</taxon>
        <taxon>Bacteroidota</taxon>
        <taxon>Chitinophagia</taxon>
        <taxon>Chitinophagales</taxon>
        <taxon>Chitinophagaceae</taxon>
        <taxon>Haoranjiania</taxon>
    </lineage>
</organism>
<accession>A0AAE3ILL2</accession>
<keyword evidence="1" id="KW-1133">Transmembrane helix</keyword>
<dbReference type="InterPro" id="IPR057436">
    <property type="entry name" value="5TMH_Lnb"/>
</dbReference>
<protein>
    <submittedName>
        <fullName evidence="5">DUF4105 domain-containing protein</fullName>
    </submittedName>
</protein>
<evidence type="ECO:0000259" key="3">
    <source>
        <dbReference type="Pfam" id="PF13387"/>
    </source>
</evidence>